<dbReference type="PROSITE" id="PS50949">
    <property type="entry name" value="HTH_GNTR"/>
    <property type="match status" value="2"/>
</dbReference>
<dbReference type="GO" id="GO:0003700">
    <property type="term" value="F:DNA-binding transcription factor activity"/>
    <property type="evidence" value="ECO:0007669"/>
    <property type="project" value="InterPro"/>
</dbReference>
<comment type="caution">
    <text evidence="6">The sequence shown here is derived from an EMBL/GenBank/DDBJ whole genome shotgun (WGS) entry which is preliminary data.</text>
</comment>
<proteinExistence type="predicted"/>
<dbReference type="Proteomes" id="UP000281594">
    <property type="component" value="Unassembled WGS sequence"/>
</dbReference>
<evidence type="ECO:0000256" key="3">
    <source>
        <dbReference type="ARBA" id="ARBA00023163"/>
    </source>
</evidence>
<evidence type="ECO:0000313" key="6">
    <source>
        <dbReference type="EMBL" id="RLV80192.1"/>
    </source>
</evidence>
<feature type="region of interest" description="Disordered" evidence="4">
    <location>
        <begin position="1"/>
        <end position="47"/>
    </location>
</feature>
<dbReference type="SUPFAM" id="SSF46785">
    <property type="entry name" value="Winged helix' DNA-binding domain"/>
    <property type="match status" value="2"/>
</dbReference>
<evidence type="ECO:0000313" key="7">
    <source>
        <dbReference type="Proteomes" id="UP000281594"/>
    </source>
</evidence>
<dbReference type="Gene3D" id="1.10.10.10">
    <property type="entry name" value="Winged helix-like DNA-binding domain superfamily/Winged helix DNA-binding domain"/>
    <property type="match status" value="2"/>
</dbReference>
<feature type="compositionally biased region" description="Basic and acidic residues" evidence="4">
    <location>
        <begin position="18"/>
        <end position="37"/>
    </location>
</feature>
<feature type="domain" description="HTH gntR-type" evidence="5">
    <location>
        <begin position="45"/>
        <end position="111"/>
    </location>
</feature>
<dbReference type="PANTHER" id="PTHR44846">
    <property type="entry name" value="MANNOSYL-D-GLYCERATE TRANSPORT/METABOLISM SYSTEM REPRESSOR MNGR-RELATED"/>
    <property type="match status" value="1"/>
</dbReference>
<reference evidence="6 7" key="1">
    <citation type="journal article" date="2018" name="J. Biol. Chem.">
        <title>Discovery of the actinoplanic acid pathway in Streptomyces rapamycinicus reveals a genetically conserved synergism with rapamycin.</title>
        <authorList>
            <person name="Mrak P."/>
            <person name="Krastel P."/>
            <person name="Pivk Lukancic P."/>
            <person name="Tao J."/>
            <person name="Pistorius D."/>
            <person name="Moore C.M."/>
        </authorList>
    </citation>
    <scope>NUCLEOTIDE SEQUENCE [LARGE SCALE GENOMIC DNA]</scope>
    <source>
        <strain evidence="6 7">NRRL 5491</strain>
    </source>
</reference>
<dbReference type="AlphaFoldDB" id="A0A3L8RMP8"/>
<feature type="domain" description="HTH gntR-type" evidence="5">
    <location>
        <begin position="111"/>
        <end position="179"/>
    </location>
</feature>
<dbReference type="PANTHER" id="PTHR44846:SF17">
    <property type="entry name" value="GNTR-FAMILY TRANSCRIPTIONAL REGULATOR"/>
    <property type="match status" value="1"/>
</dbReference>
<evidence type="ECO:0000256" key="4">
    <source>
        <dbReference type="SAM" id="MobiDB-lite"/>
    </source>
</evidence>
<evidence type="ECO:0000256" key="2">
    <source>
        <dbReference type="ARBA" id="ARBA00023125"/>
    </source>
</evidence>
<dbReference type="Pfam" id="PF00392">
    <property type="entry name" value="GntR"/>
    <property type="match status" value="2"/>
</dbReference>
<dbReference type="GO" id="GO:0003677">
    <property type="term" value="F:DNA binding"/>
    <property type="evidence" value="ECO:0007669"/>
    <property type="project" value="UniProtKB-KW"/>
</dbReference>
<evidence type="ECO:0000256" key="1">
    <source>
        <dbReference type="ARBA" id="ARBA00023015"/>
    </source>
</evidence>
<keyword evidence="2 6" id="KW-0238">DNA-binding</keyword>
<dbReference type="GO" id="GO:0045892">
    <property type="term" value="P:negative regulation of DNA-templated transcription"/>
    <property type="evidence" value="ECO:0007669"/>
    <property type="project" value="TreeGrafter"/>
</dbReference>
<accession>A0A3L8RMP8</accession>
<dbReference type="InterPro" id="IPR036388">
    <property type="entry name" value="WH-like_DNA-bd_sf"/>
</dbReference>
<dbReference type="STRING" id="1343740.M271_26175"/>
<name>A0A3L8RMP8_STRRN</name>
<dbReference type="InterPro" id="IPR036390">
    <property type="entry name" value="WH_DNA-bd_sf"/>
</dbReference>
<dbReference type="PRINTS" id="PR00035">
    <property type="entry name" value="HTHGNTR"/>
</dbReference>
<dbReference type="InterPro" id="IPR050679">
    <property type="entry name" value="Bact_HTH_transcr_reg"/>
</dbReference>
<sequence>MPERNGGGKPSAGRTGRGKLEDVRRHRDAGEVKERGSHVPQRSPRGTYLEVSEALRERIRKGEITEALPSQAALMSEYSLSRSTIERALAALKADGVIESVQGAGWYVAGSGDRRPLVEKVTDLLRADGVKVGDRFPTEKELCDRFGASRTAVRSAIAQMEGQGLIGKGAARGREVRALPVGQGTQTA</sequence>
<dbReference type="InterPro" id="IPR000524">
    <property type="entry name" value="Tscrpt_reg_HTH_GntR"/>
</dbReference>
<keyword evidence="1" id="KW-0805">Transcription regulation</keyword>
<gene>
    <name evidence="6" type="ORF">D3C57_117445</name>
</gene>
<organism evidence="6 7">
    <name type="scientific">Streptomyces rapamycinicus (strain ATCC 29253 / DSM 41530 / NRRL 5491 / AYB-994)</name>
    <name type="common">Streptomyces hygroscopicus (strain ATCC 29253)</name>
    <dbReference type="NCBI Taxonomy" id="1343740"/>
    <lineage>
        <taxon>Bacteria</taxon>
        <taxon>Bacillati</taxon>
        <taxon>Actinomycetota</taxon>
        <taxon>Actinomycetes</taxon>
        <taxon>Kitasatosporales</taxon>
        <taxon>Streptomycetaceae</taxon>
        <taxon>Streptomyces</taxon>
        <taxon>Streptomyces violaceusniger group</taxon>
    </lineage>
</organism>
<dbReference type="SMART" id="SM00345">
    <property type="entry name" value="HTH_GNTR"/>
    <property type="match status" value="2"/>
</dbReference>
<evidence type="ECO:0000259" key="5">
    <source>
        <dbReference type="PROSITE" id="PS50949"/>
    </source>
</evidence>
<keyword evidence="3" id="KW-0804">Transcription</keyword>
<protein>
    <submittedName>
        <fullName evidence="6">DNA-binding protein</fullName>
    </submittedName>
</protein>
<dbReference type="CDD" id="cd07377">
    <property type="entry name" value="WHTH_GntR"/>
    <property type="match status" value="1"/>
</dbReference>
<dbReference type="EMBL" id="QYCY01000001">
    <property type="protein sequence ID" value="RLV80192.1"/>
    <property type="molecule type" value="Genomic_DNA"/>
</dbReference>
<feature type="compositionally biased region" description="Gly residues" evidence="4">
    <location>
        <begin position="1"/>
        <end position="10"/>
    </location>
</feature>